<protein>
    <submittedName>
        <fullName evidence="2">Uncharacterized protein</fullName>
    </submittedName>
</protein>
<organism evidence="2 3">
    <name type="scientific">Nyssa sinensis</name>
    <dbReference type="NCBI Taxonomy" id="561372"/>
    <lineage>
        <taxon>Eukaryota</taxon>
        <taxon>Viridiplantae</taxon>
        <taxon>Streptophyta</taxon>
        <taxon>Embryophyta</taxon>
        <taxon>Tracheophyta</taxon>
        <taxon>Spermatophyta</taxon>
        <taxon>Magnoliopsida</taxon>
        <taxon>eudicotyledons</taxon>
        <taxon>Gunneridae</taxon>
        <taxon>Pentapetalae</taxon>
        <taxon>asterids</taxon>
        <taxon>Cornales</taxon>
        <taxon>Nyssaceae</taxon>
        <taxon>Nyssa</taxon>
    </lineage>
</organism>
<keyword evidence="1" id="KW-0472">Membrane</keyword>
<evidence type="ECO:0000313" key="3">
    <source>
        <dbReference type="Proteomes" id="UP000325577"/>
    </source>
</evidence>
<dbReference type="AlphaFoldDB" id="A0A5J5ADF7"/>
<sequence length="70" mass="7834">MACNGTPSLPLKMDSLPNVVLSKCNPAKNVTFLDQGCSGASRKLDGKFLPVWYVELYSAVLIYHVWFERN</sequence>
<dbReference type="EMBL" id="CM018045">
    <property type="protein sequence ID" value="KAA8528249.1"/>
    <property type="molecule type" value="Genomic_DNA"/>
</dbReference>
<dbReference type="Proteomes" id="UP000325577">
    <property type="component" value="Linkage Group LG21"/>
</dbReference>
<reference evidence="2 3" key="1">
    <citation type="submission" date="2019-09" db="EMBL/GenBank/DDBJ databases">
        <title>A chromosome-level genome assembly of the Chinese tupelo Nyssa sinensis.</title>
        <authorList>
            <person name="Yang X."/>
            <person name="Kang M."/>
            <person name="Yang Y."/>
            <person name="Xiong H."/>
            <person name="Wang M."/>
            <person name="Zhang Z."/>
            <person name="Wang Z."/>
            <person name="Wu H."/>
            <person name="Ma T."/>
            <person name="Liu J."/>
            <person name="Xi Z."/>
        </authorList>
    </citation>
    <scope>NUCLEOTIDE SEQUENCE [LARGE SCALE GENOMIC DNA]</scope>
    <source>
        <strain evidence="2">J267</strain>
        <tissue evidence="2">Leaf</tissue>
    </source>
</reference>
<evidence type="ECO:0000256" key="1">
    <source>
        <dbReference type="SAM" id="Phobius"/>
    </source>
</evidence>
<evidence type="ECO:0000313" key="2">
    <source>
        <dbReference type="EMBL" id="KAA8528249.1"/>
    </source>
</evidence>
<proteinExistence type="predicted"/>
<name>A0A5J5ADF7_9ASTE</name>
<feature type="transmembrane region" description="Helical" evidence="1">
    <location>
        <begin position="48"/>
        <end position="67"/>
    </location>
</feature>
<gene>
    <name evidence="2" type="ORF">F0562_035500</name>
</gene>
<accession>A0A5J5ADF7</accession>
<keyword evidence="3" id="KW-1185">Reference proteome</keyword>
<keyword evidence="1" id="KW-1133">Transmembrane helix</keyword>
<keyword evidence="1" id="KW-0812">Transmembrane</keyword>